<evidence type="ECO:0000313" key="7">
    <source>
        <dbReference type="Proteomes" id="UP000241404"/>
    </source>
</evidence>
<dbReference type="SUPFAM" id="SSF53850">
    <property type="entry name" value="Periplasmic binding protein-like II"/>
    <property type="match status" value="1"/>
</dbReference>
<protein>
    <submittedName>
        <fullName evidence="6">LysR family transcriptional regulator</fullName>
    </submittedName>
</protein>
<comment type="caution">
    <text evidence="6">The sequence shown here is derived from an EMBL/GenBank/DDBJ whole genome shotgun (WGS) entry which is preliminary data.</text>
</comment>
<dbReference type="PANTHER" id="PTHR30537">
    <property type="entry name" value="HTH-TYPE TRANSCRIPTIONAL REGULATOR"/>
    <property type="match status" value="1"/>
</dbReference>
<organism evidence="6 7">
    <name type="scientific">Photobacterium damselae</name>
    <dbReference type="NCBI Taxonomy" id="38293"/>
    <lineage>
        <taxon>Bacteria</taxon>
        <taxon>Pseudomonadati</taxon>
        <taxon>Pseudomonadota</taxon>
        <taxon>Gammaproteobacteria</taxon>
        <taxon>Vibrionales</taxon>
        <taxon>Vibrionaceae</taxon>
        <taxon>Photobacterium</taxon>
    </lineage>
</organism>
<evidence type="ECO:0000259" key="5">
    <source>
        <dbReference type="PROSITE" id="PS50931"/>
    </source>
</evidence>
<dbReference type="AlphaFoldDB" id="A0ABD6X2B4"/>
<dbReference type="InterPro" id="IPR036388">
    <property type="entry name" value="WH-like_DNA-bd_sf"/>
</dbReference>
<evidence type="ECO:0000256" key="1">
    <source>
        <dbReference type="ARBA" id="ARBA00009437"/>
    </source>
</evidence>
<keyword evidence="2" id="KW-0805">Transcription regulation</keyword>
<dbReference type="InterPro" id="IPR005119">
    <property type="entry name" value="LysR_subst-bd"/>
</dbReference>
<dbReference type="GO" id="GO:0003677">
    <property type="term" value="F:DNA binding"/>
    <property type="evidence" value="ECO:0007669"/>
    <property type="project" value="UniProtKB-KW"/>
</dbReference>
<evidence type="ECO:0000256" key="4">
    <source>
        <dbReference type="ARBA" id="ARBA00023163"/>
    </source>
</evidence>
<dbReference type="RefSeq" id="WP_065170508.1">
    <property type="nucleotide sequence ID" value="NZ_LZFH01000001.1"/>
</dbReference>
<dbReference type="Gene3D" id="1.10.10.10">
    <property type="entry name" value="Winged helix-like DNA-binding domain superfamily/Winged helix DNA-binding domain"/>
    <property type="match status" value="1"/>
</dbReference>
<dbReference type="PROSITE" id="PS50931">
    <property type="entry name" value="HTH_LYSR"/>
    <property type="match status" value="1"/>
</dbReference>
<evidence type="ECO:0000256" key="3">
    <source>
        <dbReference type="ARBA" id="ARBA00023125"/>
    </source>
</evidence>
<dbReference type="InterPro" id="IPR000847">
    <property type="entry name" value="LysR_HTH_N"/>
</dbReference>
<keyword evidence="3" id="KW-0238">DNA-binding</keyword>
<name>A0ABD6X2B4_PHODM</name>
<evidence type="ECO:0000313" key="6">
    <source>
        <dbReference type="EMBL" id="PSU16314.1"/>
    </source>
</evidence>
<dbReference type="Pfam" id="PF03466">
    <property type="entry name" value="LysR_substrate"/>
    <property type="match status" value="1"/>
</dbReference>
<accession>A0ABD6X2B4</accession>
<dbReference type="InterPro" id="IPR058163">
    <property type="entry name" value="LysR-type_TF_proteobact-type"/>
</dbReference>
<comment type="similarity">
    <text evidence="1">Belongs to the LysR transcriptional regulatory family.</text>
</comment>
<sequence>MKRALPLKSINSFIAVAQTGSMSVAANELHVSHSAISQSIKSLEIMLERPLFERIGRRVQLNDEGKRYYDKIAPAFEQIVSATEELLASKTEEHLTLNMVNSLALHWWIPRVESFQQYAPDIDIRMSNLIGCFNLDKHSVDAALVHGNRNEWHGYYCEPLLDDELVMVCSSELLAHKGMDTELLDASVIASLLQQSKPIFVVNDKRKDDWNTWCQQNGVNPPDMSKGLIFPASIQAVQATIRRLGVLVTHRLFVRDDIRYGLLTEIGHSVRCDELSFFLACNHNKAGQKSMVVLTEWLKREFKK</sequence>
<dbReference type="Pfam" id="PF00126">
    <property type="entry name" value="HTH_1"/>
    <property type="match status" value="1"/>
</dbReference>
<feature type="domain" description="HTH lysR-type" evidence="5">
    <location>
        <begin position="5"/>
        <end position="62"/>
    </location>
</feature>
<dbReference type="Gene3D" id="3.40.190.10">
    <property type="entry name" value="Periplasmic binding protein-like II"/>
    <property type="match status" value="2"/>
</dbReference>
<dbReference type="Proteomes" id="UP000241404">
    <property type="component" value="Unassembled WGS sequence"/>
</dbReference>
<dbReference type="PANTHER" id="PTHR30537:SF26">
    <property type="entry name" value="GLYCINE CLEAVAGE SYSTEM TRANSCRIPTIONAL ACTIVATOR"/>
    <property type="match status" value="1"/>
</dbReference>
<proteinExistence type="inferred from homology"/>
<dbReference type="SUPFAM" id="SSF46785">
    <property type="entry name" value="Winged helix' DNA-binding domain"/>
    <property type="match status" value="1"/>
</dbReference>
<evidence type="ECO:0000256" key="2">
    <source>
        <dbReference type="ARBA" id="ARBA00023015"/>
    </source>
</evidence>
<keyword evidence="4" id="KW-0804">Transcription</keyword>
<gene>
    <name evidence="6" type="ORF">CTM90_13430</name>
</gene>
<dbReference type="FunFam" id="1.10.10.10:FF:000001">
    <property type="entry name" value="LysR family transcriptional regulator"/>
    <property type="match status" value="1"/>
</dbReference>
<dbReference type="InterPro" id="IPR036390">
    <property type="entry name" value="WH_DNA-bd_sf"/>
</dbReference>
<reference evidence="6 7" key="1">
    <citation type="submission" date="2018-03" db="EMBL/GenBank/DDBJ databases">
        <title>Whole genome sequencing of Histamine producing bacteria.</title>
        <authorList>
            <person name="Butler K."/>
        </authorList>
    </citation>
    <scope>NUCLEOTIDE SEQUENCE [LARGE SCALE GENOMIC DNA]</scope>
    <source>
        <strain evidence="6 7">BT-6</strain>
    </source>
</reference>
<dbReference type="EMBL" id="PYMM01000008">
    <property type="protein sequence ID" value="PSU16314.1"/>
    <property type="molecule type" value="Genomic_DNA"/>
</dbReference>